<dbReference type="InterPro" id="IPR029063">
    <property type="entry name" value="SAM-dependent_MTases_sf"/>
</dbReference>
<evidence type="ECO:0000259" key="2">
    <source>
        <dbReference type="Pfam" id="PF08241"/>
    </source>
</evidence>
<dbReference type="CDD" id="cd02440">
    <property type="entry name" value="AdoMet_MTases"/>
    <property type="match status" value="1"/>
</dbReference>
<sequence length="445" mass="48577">MTASAPAGLPDEMTLEDALTFATRLHRIGELDAAETVYWRVLESVPEHPDALNFLAIAMHQRGRPEEAIALMRRSLAQNPDAPGVWNNLGNILLDLGHIDDAGEAYEHCIALNATEPTVHNNLGVLRRAQGRFAESEAAYRKVLELDPSNIDAHNNLGNLLAGIGRVEEAVRYYCETIALMPSNPSARRMLGYAYYMLGRIDDAAAFYRAWVEAEPNNPTPRHHLAACTGKDVPERAEDAYIESVFDGFADSFDAKLAALTYRAPQHVADAVERMHHNQFKSLEILDAGCGTGLCGPLLTRFAHQLTGIDLSAPMLTKAQGRNVYDRLVKAELTAFLREEPAGSYDLIVSADTLCYFGALDAVFTGAFRSLKQDGTLVFTVELASSGQNCLRYLLAPHGRYAHSPAYVIDALQAAGLTPTSTEHVVLRTEGGKPVPGLLQVARKV</sequence>
<feature type="domain" description="Methyltransferase type 11" evidence="2">
    <location>
        <begin position="286"/>
        <end position="379"/>
    </location>
</feature>
<dbReference type="SMART" id="SM00028">
    <property type="entry name" value="TPR"/>
    <property type="match status" value="5"/>
</dbReference>
<gene>
    <name evidence="3" type="ORF">DNK49_17285</name>
</gene>
<dbReference type="InterPro" id="IPR052943">
    <property type="entry name" value="TMTC_O-mannosyl-trnsfr"/>
</dbReference>
<dbReference type="Pfam" id="PF13432">
    <property type="entry name" value="TPR_16"/>
    <property type="match status" value="3"/>
</dbReference>
<dbReference type="PROSITE" id="PS50005">
    <property type="entry name" value="TPR"/>
    <property type="match status" value="4"/>
</dbReference>
<keyword evidence="4" id="KW-1185">Reference proteome</keyword>
<dbReference type="SUPFAM" id="SSF53335">
    <property type="entry name" value="S-adenosyl-L-methionine-dependent methyltransferases"/>
    <property type="match status" value="1"/>
</dbReference>
<evidence type="ECO:0000313" key="4">
    <source>
        <dbReference type="Proteomes" id="UP000248259"/>
    </source>
</evidence>
<dbReference type="AlphaFoldDB" id="A0A323URU7"/>
<dbReference type="Gene3D" id="3.40.50.150">
    <property type="entry name" value="Vaccinia Virus protein VP39"/>
    <property type="match status" value="1"/>
</dbReference>
<feature type="repeat" description="TPR" evidence="1">
    <location>
        <begin position="83"/>
        <end position="116"/>
    </location>
</feature>
<reference evidence="3 4" key="1">
    <citation type="submission" date="2018-06" db="EMBL/GenBank/DDBJ databases">
        <title>Azoarcus communis strain SWub3 genome.</title>
        <authorList>
            <person name="Zorraquino Salvo V."/>
            <person name="Toubiana D."/>
            <person name="Blumwald E."/>
        </authorList>
    </citation>
    <scope>NUCLEOTIDE SEQUENCE [LARGE SCALE GENOMIC DNA]</scope>
    <source>
        <strain evidence="3 4">SWub3</strain>
    </source>
</reference>
<feature type="repeat" description="TPR" evidence="1">
    <location>
        <begin position="151"/>
        <end position="184"/>
    </location>
</feature>
<organism evidence="3 4">
    <name type="scientific">Parazoarcus communis SWub3 = DSM 12120</name>
    <dbReference type="NCBI Taxonomy" id="1121029"/>
    <lineage>
        <taxon>Bacteria</taxon>
        <taxon>Pseudomonadati</taxon>
        <taxon>Pseudomonadota</taxon>
        <taxon>Betaproteobacteria</taxon>
        <taxon>Rhodocyclales</taxon>
        <taxon>Zoogloeaceae</taxon>
        <taxon>Parazoarcus</taxon>
    </lineage>
</organism>
<feature type="repeat" description="TPR" evidence="1">
    <location>
        <begin position="185"/>
        <end position="218"/>
    </location>
</feature>
<feature type="repeat" description="TPR" evidence="1">
    <location>
        <begin position="117"/>
        <end position="150"/>
    </location>
</feature>
<accession>A0A323URU7</accession>
<dbReference type="Gene3D" id="1.25.40.10">
    <property type="entry name" value="Tetratricopeptide repeat domain"/>
    <property type="match status" value="2"/>
</dbReference>
<evidence type="ECO:0000256" key="1">
    <source>
        <dbReference type="PROSITE-ProRule" id="PRU00339"/>
    </source>
</evidence>
<keyword evidence="1" id="KW-0802">TPR repeat</keyword>
<comment type="caution">
    <text evidence="3">The sequence shown here is derived from an EMBL/GenBank/DDBJ whole genome shotgun (WGS) entry which is preliminary data.</text>
</comment>
<dbReference type="InterPro" id="IPR019734">
    <property type="entry name" value="TPR_rpt"/>
</dbReference>
<dbReference type="SUPFAM" id="SSF48452">
    <property type="entry name" value="TPR-like"/>
    <property type="match status" value="1"/>
</dbReference>
<proteinExistence type="predicted"/>
<dbReference type="InterPro" id="IPR011990">
    <property type="entry name" value="TPR-like_helical_dom_sf"/>
</dbReference>
<dbReference type="OrthoDB" id="9809392at2"/>
<dbReference type="InterPro" id="IPR013216">
    <property type="entry name" value="Methyltransf_11"/>
</dbReference>
<dbReference type="Pfam" id="PF08241">
    <property type="entry name" value="Methyltransf_11"/>
    <property type="match status" value="1"/>
</dbReference>
<protein>
    <recommendedName>
        <fullName evidence="2">Methyltransferase type 11 domain-containing protein</fullName>
    </recommendedName>
</protein>
<name>A0A323URU7_9RHOO</name>
<dbReference type="Proteomes" id="UP000248259">
    <property type="component" value="Unassembled WGS sequence"/>
</dbReference>
<dbReference type="EMBL" id="QKOE01000015">
    <property type="protein sequence ID" value="PZA15305.1"/>
    <property type="molecule type" value="Genomic_DNA"/>
</dbReference>
<evidence type="ECO:0000313" key="3">
    <source>
        <dbReference type="EMBL" id="PZA15305.1"/>
    </source>
</evidence>
<dbReference type="PANTHER" id="PTHR44809:SF1">
    <property type="entry name" value="PROTEIN O-MANNOSYL-TRANSFERASE TMTC1"/>
    <property type="match status" value="1"/>
</dbReference>
<dbReference type="PANTHER" id="PTHR44809">
    <property type="match status" value="1"/>
</dbReference>